<comment type="similarity">
    <text evidence="1">Belongs to the peptidase M24B family.</text>
</comment>
<dbReference type="Pfam" id="PF16189">
    <property type="entry name" value="Creatinase_N_2"/>
    <property type="match status" value="1"/>
</dbReference>
<dbReference type="CDD" id="cd01085">
    <property type="entry name" value="APP"/>
    <property type="match status" value="1"/>
</dbReference>
<evidence type="ECO:0000256" key="1">
    <source>
        <dbReference type="ARBA" id="ARBA00008766"/>
    </source>
</evidence>
<dbReference type="SUPFAM" id="SSF53092">
    <property type="entry name" value="Creatinase/prolidase N-terminal domain"/>
    <property type="match status" value="1"/>
</dbReference>
<keyword evidence="2" id="KW-0479">Metal-binding</keyword>
<dbReference type="InterPro" id="IPR033740">
    <property type="entry name" value="Pept_M24B"/>
</dbReference>
<dbReference type="Gene3D" id="3.40.350.10">
    <property type="entry name" value="Creatinase/prolidase N-terminal domain"/>
    <property type="match status" value="2"/>
</dbReference>
<dbReference type="EMBL" id="FNSL01000001">
    <property type="protein sequence ID" value="SEB40064.1"/>
    <property type="molecule type" value="Genomic_DNA"/>
</dbReference>
<dbReference type="GO" id="GO:0070006">
    <property type="term" value="F:metalloaminopeptidase activity"/>
    <property type="evidence" value="ECO:0007669"/>
    <property type="project" value="InterPro"/>
</dbReference>
<dbReference type="InterPro" id="IPR029149">
    <property type="entry name" value="Creatin/AminoP/Spt16_N"/>
</dbReference>
<dbReference type="AlphaFoldDB" id="A0A1H4J175"/>
<reference evidence="8" key="1">
    <citation type="submission" date="2016-10" db="EMBL/GenBank/DDBJ databases">
        <authorList>
            <person name="Varghese N."/>
            <person name="Submissions S."/>
        </authorList>
    </citation>
    <scope>NUCLEOTIDE SEQUENCE [LARGE SCALE GENOMIC DNA]</scope>
    <source>
        <strain evidence="8">ES.061</strain>
    </source>
</reference>
<dbReference type="InterPro" id="IPR050422">
    <property type="entry name" value="X-Pro_aminopeptidase_P"/>
</dbReference>
<keyword evidence="7" id="KW-0645">Protease</keyword>
<organism evidence="7 8">
    <name type="scientific">Nitratireductor aquibiodomus</name>
    <dbReference type="NCBI Taxonomy" id="204799"/>
    <lineage>
        <taxon>Bacteria</taxon>
        <taxon>Pseudomonadati</taxon>
        <taxon>Pseudomonadota</taxon>
        <taxon>Alphaproteobacteria</taxon>
        <taxon>Hyphomicrobiales</taxon>
        <taxon>Phyllobacteriaceae</taxon>
        <taxon>Nitratireductor</taxon>
    </lineage>
</organism>
<dbReference type="PANTHER" id="PTHR43763">
    <property type="entry name" value="XAA-PRO AMINOPEPTIDASE 1"/>
    <property type="match status" value="1"/>
</dbReference>
<evidence type="ECO:0000256" key="2">
    <source>
        <dbReference type="ARBA" id="ARBA00022723"/>
    </source>
</evidence>
<feature type="domain" description="Creatinase N-terminal" evidence="5">
    <location>
        <begin position="17"/>
        <end position="149"/>
    </location>
</feature>
<feature type="domain" description="Peptidase M24 C-terminal" evidence="6">
    <location>
        <begin position="549"/>
        <end position="608"/>
    </location>
</feature>
<name>A0A1H4J175_9HYPH</name>
<dbReference type="Pfam" id="PF00557">
    <property type="entry name" value="Peptidase_M24"/>
    <property type="match status" value="1"/>
</dbReference>
<dbReference type="PANTHER" id="PTHR43763:SF6">
    <property type="entry name" value="XAA-PRO AMINOPEPTIDASE 1"/>
    <property type="match status" value="1"/>
</dbReference>
<dbReference type="InterPro" id="IPR036005">
    <property type="entry name" value="Creatinase/aminopeptidase-like"/>
</dbReference>
<evidence type="ECO:0000259" key="4">
    <source>
        <dbReference type="Pfam" id="PF00557"/>
    </source>
</evidence>
<dbReference type="RefSeq" id="WP_090326956.1">
    <property type="nucleotide sequence ID" value="NZ_FNSL01000001.1"/>
</dbReference>
<dbReference type="FunFam" id="3.90.230.10:FF:000009">
    <property type="entry name" value="xaa-Pro aminopeptidase 2"/>
    <property type="match status" value="1"/>
</dbReference>
<keyword evidence="3" id="KW-0378">Hydrolase</keyword>
<evidence type="ECO:0000259" key="5">
    <source>
        <dbReference type="Pfam" id="PF01321"/>
    </source>
</evidence>
<feature type="domain" description="Peptidase M24" evidence="4">
    <location>
        <begin position="322"/>
        <end position="537"/>
    </location>
</feature>
<evidence type="ECO:0000313" key="7">
    <source>
        <dbReference type="EMBL" id="SEB40064.1"/>
    </source>
</evidence>
<keyword evidence="8" id="KW-1185">Reference proteome</keyword>
<dbReference type="InterPro" id="IPR032416">
    <property type="entry name" value="Peptidase_M24_C"/>
</dbReference>
<dbReference type="Proteomes" id="UP000199064">
    <property type="component" value="Unassembled WGS sequence"/>
</dbReference>
<protein>
    <submittedName>
        <fullName evidence="7">Xaa-Pro aminopeptidase</fullName>
    </submittedName>
</protein>
<sequence length="609" mass="66727">MFQSFDVTADPSQGITRVGQLRKALAKAGLDGYLVPRADEHQGEYVAPSCERLAWLTGFTGSAGAALVLKDRAILFVDGRYTLQAAEQTDPSIFTVESLIDTPPREWIARNAPTGSRIGFDPWLHTVAELRALRDRARARSIELVPVDDNMVDLIWDDRPSPPLAQARIQSKDYAGELAAAKLERMAKAVREAGADCTVLTDPSSIAWAFNIRGQDVPHTPLALGFAILPVDGRPLLFLDRRKLDRETEAYLTQLADLKAPSTLEAELSRCAKSTGSIGLDPSIAAERLRLVVEEAGGSITDLDDPARLPRAIKNATELEGARTAHRRDGVAMARFLSWLDRQEPGTVDEISAVRKLEESRAETGQSLQMPLHDISFDTISGAGPNGAIIHYRVTTKTNRTLAANELYLVDSGAQYDDGTTDITRTVIIGRPGDEMRERYTRVLKGLIALSTIRFPKGTRGMDLDPFARHALWQAGLDYAHGTGHGVGSYLAVHEGPQRIARTGTQVLEAGMILSNEPGYYKPGSYGIRLENLIVVEPASAIPGGEIDMHGFETLTLCPFDRRLIDTGLLSPQERDWLDTYHARVRETLAPLLDGETLDWLEKATAPLD</sequence>
<keyword evidence="7" id="KW-0031">Aminopeptidase</keyword>
<dbReference type="InterPro" id="IPR000994">
    <property type="entry name" value="Pept_M24"/>
</dbReference>
<evidence type="ECO:0000256" key="3">
    <source>
        <dbReference type="ARBA" id="ARBA00022801"/>
    </source>
</evidence>
<dbReference type="GO" id="GO:0046872">
    <property type="term" value="F:metal ion binding"/>
    <property type="evidence" value="ECO:0007669"/>
    <property type="project" value="UniProtKB-KW"/>
</dbReference>
<dbReference type="GO" id="GO:0005737">
    <property type="term" value="C:cytoplasm"/>
    <property type="evidence" value="ECO:0007669"/>
    <property type="project" value="UniProtKB-ARBA"/>
</dbReference>
<dbReference type="Pfam" id="PF16188">
    <property type="entry name" value="Peptidase_M24_C"/>
    <property type="match status" value="1"/>
</dbReference>
<dbReference type="Gene3D" id="3.90.230.10">
    <property type="entry name" value="Creatinase/methionine aminopeptidase superfamily"/>
    <property type="match status" value="1"/>
</dbReference>
<accession>A0A1H4J175</accession>
<gene>
    <name evidence="7" type="ORF">SAMN05216452_0882</name>
</gene>
<evidence type="ECO:0000313" key="8">
    <source>
        <dbReference type="Proteomes" id="UP000199064"/>
    </source>
</evidence>
<evidence type="ECO:0000259" key="6">
    <source>
        <dbReference type="Pfam" id="PF16188"/>
    </source>
</evidence>
<dbReference type="SUPFAM" id="SSF55920">
    <property type="entry name" value="Creatinase/aminopeptidase"/>
    <property type="match status" value="1"/>
</dbReference>
<dbReference type="InterPro" id="IPR000587">
    <property type="entry name" value="Creatinase_N"/>
</dbReference>
<dbReference type="Pfam" id="PF01321">
    <property type="entry name" value="Creatinase_N"/>
    <property type="match status" value="1"/>
</dbReference>
<proteinExistence type="inferred from homology"/>